<keyword evidence="7" id="KW-0812">Transmembrane</keyword>
<keyword evidence="7" id="KW-1133">Transmembrane helix</keyword>
<dbReference type="PANTHER" id="PTHR11412:SF160">
    <property type="entry name" value="ALPHA-2-MACROGLOBULIN-LIKE PROTEIN 1"/>
    <property type="match status" value="1"/>
</dbReference>
<dbReference type="Gene3D" id="1.50.10.20">
    <property type="match status" value="1"/>
</dbReference>
<keyword evidence="7" id="KW-0472">Membrane</keyword>
<dbReference type="Proteomes" id="UP000694397">
    <property type="component" value="Chromosome 10"/>
</dbReference>
<dbReference type="Gene3D" id="2.60.40.1930">
    <property type="match status" value="2"/>
</dbReference>
<evidence type="ECO:0008006" key="12">
    <source>
        <dbReference type="Google" id="ProtNLM"/>
    </source>
</evidence>
<dbReference type="Pfam" id="PF07678">
    <property type="entry name" value="TED_complement"/>
    <property type="match status" value="1"/>
</dbReference>
<keyword evidence="3" id="KW-0732">Signal</keyword>
<sequence>THSRQIVSKLSTMIIQGIYLVIVISQTVSGNAETLCAHLLPKEPVTFTVTLVGEPVGNRTLLRETVTRDFHRCVAFQVPAVSAATTAAIHASVQGASETLQKITEFIINPSSNVVDPNRNRIAQWLNQSSVSGILDFSYPIATEAMQGVYVITAWDERGRKTSHKFQVKEYGQFMSVNILTPDKKCYEKTFVPFTAFFISLYFFEPQTLCLFVTVFSYQVKVAGSNSAALENKPVSLLVKHGYSSDKWTLTTDSKGIAQLLVDTSSWMDEIVRLEVKYIISVYGAASVLVVRSVVLQLNFTHAMVPFTNSITPNYYNCHGKLLCFFFVYLPNYLLIVTMLNVLLSVVLVNKGEFTVHVRQTRDLAPYAQVVVYTVLPSGEIVADSSTVPIQKCLKNKVSLKFSSLQELPGKKTTLDLTADPGSLCSLRAVDQSVLLMEPQVELTVDSVSSNPIQSLDKNGVIFSYFANSPWNNPKCCHEISLPGHIQIFGFFLQEIGVKILTNSDVREPKMCFSQYSKAHTYNCFLCTGCTVLCSSLPPHSDSGSVKVEHTVPDTITKWVAGAFCSSPTGFGLAPNTDLTAFQPFFVSLTLPYSVIRGEAFTLKATVFNYLSKCIMVQVNLNESAQYAAQPCEGCKYTHCLCGEESKTFKWILKPADLGVLIVNVRAEALRTEELCGSEVVTVPERGRIDTVVRTLLVEVSLMIGLLTYLTSSELLDHLGVEKNVPLKLPEVFVQGSHKAFLSVMGDLMGRAMKNLGSLLAMPYGCGEQNMVLFAPNIYILRYLETTRQLTEEIKAKATRFLENGYQRELNYKHHDGSYSAFGKADGSGNTWLTAFVLKSFGGAKPYIFVDPRHITDAINWLSRHQQPSGCFMAVGKLFNNKMKGGVSDEVSLTAYITAGLLELNRNSTVRTSLSCLKNASGQLENLYTTALLSYTFTLAGDQEMRSKLIAHLASKAKISGGSWQWQHLDTSSKKTDSLEVEMASYMLLALLSGPQLPGFGLGYASVLVRWLVQQQNPYGGFSSTQDTVVALQALSLYSSATFSPEGDTTVTVTSGGGYKQEFKLNQHNRFLYQEEELEVPGDYSIKAEGKGCALVQITVHYNIPPPADFSAFSITATAEGPCNRARKTLNVTIEVWYNGRREETNMVIVSIKLLSGYLPDKASLQTVREPCM</sequence>
<dbReference type="Gene3D" id="2.60.40.10">
    <property type="entry name" value="Immunoglobulins"/>
    <property type="match status" value="1"/>
</dbReference>
<dbReference type="AlphaFoldDB" id="A0A8C9QWU6"/>
<dbReference type="SMART" id="SM01360">
    <property type="entry name" value="A2M"/>
    <property type="match status" value="1"/>
</dbReference>
<dbReference type="SUPFAM" id="SSF81296">
    <property type="entry name" value="E set domains"/>
    <property type="match status" value="1"/>
</dbReference>
<dbReference type="SUPFAM" id="SSF48239">
    <property type="entry name" value="Terpenoid cyclases/Protein prenyltransferases"/>
    <property type="match status" value="1"/>
</dbReference>
<evidence type="ECO:0000313" key="11">
    <source>
        <dbReference type="Proteomes" id="UP000694397"/>
    </source>
</evidence>
<feature type="domain" description="Alpha-2-macroglobulin" evidence="9">
    <location>
        <begin position="531"/>
        <end position="621"/>
    </location>
</feature>
<dbReference type="SMART" id="SM01419">
    <property type="entry name" value="Thiol-ester_cl"/>
    <property type="match status" value="1"/>
</dbReference>
<dbReference type="GeneTree" id="ENSGT00940000154904"/>
<evidence type="ECO:0000256" key="1">
    <source>
        <dbReference type="ARBA" id="ARBA00010952"/>
    </source>
</evidence>
<dbReference type="Ensembl" id="ENSSFOT00015002134.2">
    <property type="protein sequence ID" value="ENSSFOP00015002092.2"/>
    <property type="gene ID" value="ENSSFOG00015032977.1"/>
</dbReference>
<dbReference type="InterPro" id="IPR036595">
    <property type="entry name" value="A-macroglobulin_rcpt-bd_sf"/>
</dbReference>
<dbReference type="Pfam" id="PF07703">
    <property type="entry name" value="A2M_BRD"/>
    <property type="match status" value="1"/>
</dbReference>
<keyword evidence="2" id="KW-0646">Protease inhibitor</keyword>
<proteinExistence type="inferred from homology"/>
<dbReference type="SMART" id="SM01359">
    <property type="entry name" value="A2M_N_2"/>
    <property type="match status" value="1"/>
</dbReference>
<dbReference type="Pfam" id="PF00207">
    <property type="entry name" value="A2M"/>
    <property type="match status" value="1"/>
</dbReference>
<dbReference type="InterPro" id="IPR041813">
    <property type="entry name" value="A2M_TED"/>
</dbReference>
<evidence type="ECO:0000256" key="5">
    <source>
        <dbReference type="ARBA" id="ARBA00023157"/>
    </source>
</evidence>
<dbReference type="InterPro" id="IPR011625">
    <property type="entry name" value="A2M_N_BRD"/>
</dbReference>
<dbReference type="FunFam" id="1.50.10.20:FF:000001">
    <property type="entry name" value="CD109 isoform 1"/>
    <property type="match status" value="1"/>
</dbReference>
<dbReference type="GO" id="GO:0007399">
    <property type="term" value="P:nervous system development"/>
    <property type="evidence" value="ECO:0007669"/>
    <property type="project" value="UniProtKB-ARBA"/>
</dbReference>
<keyword evidence="11" id="KW-1185">Reference proteome</keyword>
<evidence type="ECO:0000256" key="2">
    <source>
        <dbReference type="ARBA" id="ARBA00022690"/>
    </source>
</evidence>
<keyword evidence="6" id="KW-0325">Glycoprotein</keyword>
<dbReference type="GO" id="GO:0005615">
    <property type="term" value="C:extracellular space"/>
    <property type="evidence" value="ECO:0007669"/>
    <property type="project" value="InterPro"/>
</dbReference>
<evidence type="ECO:0000259" key="9">
    <source>
        <dbReference type="SMART" id="SM01360"/>
    </source>
</evidence>
<dbReference type="InterPro" id="IPR008930">
    <property type="entry name" value="Terpenoid_cyclase/PrenylTrfase"/>
</dbReference>
<evidence type="ECO:0000259" key="8">
    <source>
        <dbReference type="SMART" id="SM01359"/>
    </source>
</evidence>
<evidence type="ECO:0000313" key="10">
    <source>
        <dbReference type="Ensembl" id="ENSSFOP00015002092.2"/>
    </source>
</evidence>
<evidence type="ECO:0000256" key="6">
    <source>
        <dbReference type="ARBA" id="ARBA00023180"/>
    </source>
</evidence>
<feature type="transmembrane region" description="Helical" evidence="7">
    <location>
        <begin position="278"/>
        <end position="301"/>
    </location>
</feature>
<comment type="similarity">
    <text evidence="1">Belongs to the protease inhibitor I39 (alpha-2-macroglobulin) family.</text>
</comment>
<dbReference type="CDD" id="cd02897">
    <property type="entry name" value="A2M_2"/>
    <property type="match status" value="1"/>
</dbReference>
<dbReference type="Gene3D" id="6.20.50.160">
    <property type="match status" value="1"/>
</dbReference>
<dbReference type="Gene3D" id="2.20.130.20">
    <property type="match status" value="1"/>
</dbReference>
<feature type="domain" description="Alpha-2-macroglobulin bait region" evidence="8">
    <location>
        <begin position="307"/>
        <end position="437"/>
    </location>
</feature>
<dbReference type="InterPro" id="IPR050473">
    <property type="entry name" value="A2M/Complement_sys"/>
</dbReference>
<dbReference type="GO" id="GO:0004867">
    <property type="term" value="F:serine-type endopeptidase inhibitor activity"/>
    <property type="evidence" value="ECO:0007669"/>
    <property type="project" value="UniProtKB-KW"/>
</dbReference>
<dbReference type="InterPro" id="IPR011626">
    <property type="entry name" value="Alpha-macroglobulin_TED"/>
</dbReference>
<dbReference type="InterPro" id="IPR013783">
    <property type="entry name" value="Ig-like_fold"/>
</dbReference>
<dbReference type="InterPro" id="IPR014756">
    <property type="entry name" value="Ig_E-set"/>
</dbReference>
<dbReference type="PROSITE" id="PS00477">
    <property type="entry name" value="ALPHA_2_MACROGLOBULIN"/>
    <property type="match status" value="1"/>
</dbReference>
<reference evidence="10" key="2">
    <citation type="submission" date="2025-08" db="UniProtKB">
        <authorList>
            <consortium name="Ensembl"/>
        </authorList>
    </citation>
    <scope>IDENTIFICATION</scope>
</reference>
<reference evidence="10" key="3">
    <citation type="submission" date="2025-09" db="UniProtKB">
        <authorList>
            <consortium name="Ensembl"/>
        </authorList>
    </citation>
    <scope>IDENTIFICATION</scope>
</reference>
<evidence type="ECO:0000256" key="3">
    <source>
        <dbReference type="ARBA" id="ARBA00022729"/>
    </source>
</evidence>
<dbReference type="PANTHER" id="PTHR11412">
    <property type="entry name" value="MACROGLOBULIN / COMPLEMENT"/>
    <property type="match status" value="1"/>
</dbReference>
<dbReference type="InterPro" id="IPR019742">
    <property type="entry name" value="MacrogloblnA2_CS"/>
</dbReference>
<organism evidence="10 11">
    <name type="scientific">Scleropages formosus</name>
    <name type="common">Asian bonytongue</name>
    <name type="synonym">Osteoglossum formosum</name>
    <dbReference type="NCBI Taxonomy" id="113540"/>
    <lineage>
        <taxon>Eukaryota</taxon>
        <taxon>Metazoa</taxon>
        <taxon>Chordata</taxon>
        <taxon>Craniata</taxon>
        <taxon>Vertebrata</taxon>
        <taxon>Euteleostomi</taxon>
        <taxon>Actinopterygii</taxon>
        <taxon>Neopterygii</taxon>
        <taxon>Teleostei</taxon>
        <taxon>Osteoglossocephala</taxon>
        <taxon>Osteoglossomorpha</taxon>
        <taxon>Osteoglossiformes</taxon>
        <taxon>Osteoglossidae</taxon>
        <taxon>Scleropages</taxon>
    </lineage>
</organism>
<dbReference type="OrthoDB" id="9998011at2759"/>
<dbReference type="SUPFAM" id="SSF49410">
    <property type="entry name" value="Alpha-macroglobulin receptor domain"/>
    <property type="match status" value="1"/>
</dbReference>
<keyword evidence="4" id="KW-0722">Serine protease inhibitor</keyword>
<feature type="transmembrane region" description="Helical" evidence="7">
    <location>
        <begin position="322"/>
        <end position="349"/>
    </location>
</feature>
<dbReference type="Gene3D" id="2.60.120.1540">
    <property type="match status" value="1"/>
</dbReference>
<name>A0A8C9QWU6_SCLFO</name>
<evidence type="ECO:0000256" key="7">
    <source>
        <dbReference type="SAM" id="Phobius"/>
    </source>
</evidence>
<dbReference type="InterPro" id="IPR047565">
    <property type="entry name" value="Alpha-macroglob_thiol-ester_cl"/>
</dbReference>
<dbReference type="InterPro" id="IPR001599">
    <property type="entry name" value="Macroglobln_a2"/>
</dbReference>
<evidence type="ECO:0000256" key="4">
    <source>
        <dbReference type="ARBA" id="ARBA00022900"/>
    </source>
</evidence>
<reference evidence="10 11" key="1">
    <citation type="submission" date="2019-04" db="EMBL/GenBank/DDBJ databases">
        <authorList>
            <consortium name="Wellcome Sanger Institute Data Sharing"/>
        </authorList>
    </citation>
    <scope>NUCLEOTIDE SEQUENCE [LARGE SCALE GENOMIC DNA]</scope>
</reference>
<protein>
    <recommendedName>
        <fullName evidence="12">Alpha-2-macroglobulin-like</fullName>
    </recommendedName>
</protein>
<keyword evidence="5" id="KW-1015">Disulfide bond</keyword>
<dbReference type="Gene3D" id="2.60.40.690">
    <property type="entry name" value="Alpha-macroglobulin, receptor-binding domain"/>
    <property type="match status" value="1"/>
</dbReference>
<accession>A0A8C9QWU6</accession>